<gene>
    <name evidence="1" type="ORF">RINTU1_09710</name>
</gene>
<proteinExistence type="predicted"/>
<organism evidence="1 2">
    <name type="scientific">Candidatus Regiella insecticola</name>
    <dbReference type="NCBI Taxonomy" id="138073"/>
    <lineage>
        <taxon>Bacteria</taxon>
        <taxon>Pseudomonadati</taxon>
        <taxon>Pseudomonadota</taxon>
        <taxon>Gammaproteobacteria</taxon>
        <taxon>Enterobacterales</taxon>
        <taxon>Enterobacteriaceae</taxon>
        <taxon>aphid secondary symbionts</taxon>
        <taxon>Candidatus Regiella</taxon>
    </lineage>
</organism>
<dbReference type="EMBL" id="BLXO01000001">
    <property type="protein sequence ID" value="GFN45699.1"/>
    <property type="molecule type" value="Genomic_DNA"/>
</dbReference>
<reference evidence="1 2" key="1">
    <citation type="submission" date="2020-06" db="EMBL/GenBank/DDBJ databases">
        <title>The genome sequence of Candidatus Regiella insecticola strain Tut.</title>
        <authorList>
            <person name="Nikoh N."/>
            <person name="Tsuchida T."/>
            <person name="Koga R."/>
            <person name="Oshima K."/>
            <person name="Hattori M."/>
            <person name="Fukatsu T."/>
        </authorList>
    </citation>
    <scope>NUCLEOTIDE SEQUENCE [LARGE SCALE GENOMIC DNA]</scope>
    <source>
        <strain evidence="1 2">Tut</strain>
    </source>
</reference>
<dbReference type="Proteomes" id="UP000504714">
    <property type="component" value="Unassembled WGS sequence"/>
</dbReference>
<evidence type="ECO:0000313" key="2">
    <source>
        <dbReference type="Proteomes" id="UP000504714"/>
    </source>
</evidence>
<comment type="caution">
    <text evidence="1">The sequence shown here is derived from an EMBL/GenBank/DDBJ whole genome shotgun (WGS) entry which is preliminary data.</text>
</comment>
<sequence length="74" mass="8777">MTHTLITLSRHSHQYREFTIVRHPKTAVNPIVHYHLWLDNNSFGKVDTLEQATGYIDWLHKMKEGECLSHDLHQ</sequence>
<name>A0A6L2ZME9_9ENTR</name>
<dbReference type="AlphaFoldDB" id="A0A6L2ZME9"/>
<evidence type="ECO:0000313" key="1">
    <source>
        <dbReference type="EMBL" id="GFN45699.1"/>
    </source>
</evidence>
<accession>A0A6L2ZME9</accession>
<protein>
    <submittedName>
        <fullName evidence="1">Uncharacterized protein</fullName>
    </submittedName>
</protein>